<dbReference type="Proteomes" id="UP000004947">
    <property type="component" value="Unassembled WGS sequence"/>
</dbReference>
<dbReference type="STRING" id="313628.LNTAR_07896"/>
<dbReference type="InterPro" id="IPR042257">
    <property type="entry name" value="DGOK_C"/>
</dbReference>
<protein>
    <submittedName>
        <fullName evidence="1">Putative 2-oxo-3-deoxygalactonate kinase</fullName>
    </submittedName>
</protein>
<dbReference type="InterPro" id="IPR042258">
    <property type="entry name" value="DGOK_N"/>
</dbReference>
<organism evidence="1 2">
    <name type="scientific">Lentisphaera araneosa HTCC2155</name>
    <dbReference type="NCBI Taxonomy" id="313628"/>
    <lineage>
        <taxon>Bacteria</taxon>
        <taxon>Pseudomonadati</taxon>
        <taxon>Lentisphaerota</taxon>
        <taxon>Lentisphaeria</taxon>
        <taxon>Lentisphaerales</taxon>
        <taxon>Lentisphaeraceae</taxon>
        <taxon>Lentisphaera</taxon>
    </lineage>
</organism>
<keyword evidence="1" id="KW-0808">Transferase</keyword>
<sequence>MQQVFCDWGTSSLRGYLLDDSKIIQKYSSDLGLLKAQKIGYEKVLDSVLDSFQCEHDIPIYFSGMIGSKQGWAEAPYVPTPVGIEQMKGKTIKPAKNIHIIGGVSHLDGSGNYDVMRGEEVQVFGVLEQEPATSLICLPGSHSKWVKIEAGQIKIFATWMTGELFKALSENTIFSTQLESKEFNHEAFIQGVGFAREHHDLGSSLFKLRIEYLFERSDKHHFYSYLSGFLIASEIREAIGVAKKVSLCGSDSLMNSYALALEVFGVESKQFPSETATIRGIEKICGENNE</sequence>
<dbReference type="InterPro" id="IPR007729">
    <property type="entry name" value="DGOK"/>
</dbReference>
<dbReference type="GO" id="GO:0008671">
    <property type="term" value="F:2-dehydro-3-deoxygalactonokinase activity"/>
    <property type="evidence" value="ECO:0007669"/>
    <property type="project" value="InterPro"/>
</dbReference>
<keyword evidence="2" id="KW-1185">Reference proteome</keyword>
<dbReference type="EMBL" id="ABCK01000040">
    <property type="protein sequence ID" value="EDM24971.1"/>
    <property type="molecule type" value="Genomic_DNA"/>
</dbReference>
<reference evidence="1 2" key="1">
    <citation type="journal article" date="2010" name="J. Bacteriol.">
        <title>Genome sequence of Lentisphaera araneosa HTCC2155T, the type species of the order Lentisphaerales in the phylum Lentisphaerae.</title>
        <authorList>
            <person name="Thrash J.C."/>
            <person name="Cho J.C."/>
            <person name="Vergin K.L."/>
            <person name="Morris R.M."/>
            <person name="Giovannoni S.J."/>
        </authorList>
    </citation>
    <scope>NUCLEOTIDE SEQUENCE [LARGE SCALE GENOMIC DNA]</scope>
    <source>
        <strain evidence="1 2">HTCC2155</strain>
    </source>
</reference>
<dbReference type="CDD" id="cd24012">
    <property type="entry name" value="ASKHA_NBD_KDGal-kinase"/>
    <property type="match status" value="1"/>
</dbReference>
<evidence type="ECO:0000313" key="1">
    <source>
        <dbReference type="EMBL" id="EDM24971.1"/>
    </source>
</evidence>
<accession>A6DTP4</accession>
<dbReference type="eggNOG" id="COG3734">
    <property type="taxonomic scope" value="Bacteria"/>
</dbReference>
<dbReference type="AlphaFoldDB" id="A6DTP4"/>
<keyword evidence="1" id="KW-0418">Kinase</keyword>
<gene>
    <name evidence="1" type="ORF">LNTAR_07896</name>
</gene>
<dbReference type="GO" id="GO:0034194">
    <property type="term" value="P:D-galactonate catabolic process"/>
    <property type="evidence" value="ECO:0007669"/>
    <property type="project" value="InterPro"/>
</dbReference>
<proteinExistence type="predicted"/>
<dbReference type="Pfam" id="PF05035">
    <property type="entry name" value="DGOK"/>
    <property type="match status" value="1"/>
</dbReference>
<dbReference type="RefSeq" id="WP_007281192.1">
    <property type="nucleotide sequence ID" value="NZ_ABCK01000040.1"/>
</dbReference>
<dbReference type="OrthoDB" id="256574at2"/>
<dbReference type="Gene3D" id="3.30.420.310">
    <property type="entry name" value="2-keto-3-deoxy-galactonokinase, C-terminal domain"/>
    <property type="match status" value="1"/>
</dbReference>
<name>A6DTP4_9BACT</name>
<comment type="caution">
    <text evidence="1">The sequence shown here is derived from an EMBL/GenBank/DDBJ whole genome shotgun (WGS) entry which is preliminary data.</text>
</comment>
<dbReference type="Gene3D" id="3.30.420.300">
    <property type="entry name" value="2-keto-3-deoxy-galactonokinase, substrate binding domain"/>
    <property type="match status" value="1"/>
</dbReference>
<evidence type="ECO:0000313" key="2">
    <source>
        <dbReference type="Proteomes" id="UP000004947"/>
    </source>
</evidence>